<feature type="domain" description="Prolyl 4-hydroxylase alpha subunit Fe(2+) 2OG dioxygenase" evidence="1">
    <location>
        <begin position="124"/>
        <end position="223"/>
    </location>
</feature>
<protein>
    <recommendedName>
        <fullName evidence="1">Prolyl 4-hydroxylase alpha subunit Fe(2+) 2OG dioxygenase domain-containing protein</fullName>
    </recommendedName>
</protein>
<dbReference type="InterPro" id="IPR044862">
    <property type="entry name" value="Pro_4_hyd_alph_FE2OG_OXY"/>
</dbReference>
<dbReference type="Pfam" id="PF13640">
    <property type="entry name" value="2OG-FeII_Oxy_3"/>
    <property type="match status" value="1"/>
</dbReference>
<reference evidence="2" key="1">
    <citation type="submission" date="2018-06" db="EMBL/GenBank/DDBJ databases">
        <authorList>
            <person name="Zhirakovskaya E."/>
        </authorList>
    </citation>
    <scope>NUCLEOTIDE SEQUENCE</scope>
</reference>
<evidence type="ECO:0000259" key="1">
    <source>
        <dbReference type="Pfam" id="PF13640"/>
    </source>
</evidence>
<evidence type="ECO:0000313" key="2">
    <source>
        <dbReference type="EMBL" id="VAV95649.1"/>
    </source>
</evidence>
<gene>
    <name evidence="2" type="ORF">MNBD_ALPHA05-1908</name>
</gene>
<organism evidence="2">
    <name type="scientific">hydrothermal vent metagenome</name>
    <dbReference type="NCBI Taxonomy" id="652676"/>
    <lineage>
        <taxon>unclassified sequences</taxon>
        <taxon>metagenomes</taxon>
        <taxon>ecological metagenomes</taxon>
    </lineage>
</organism>
<accession>A0A3B0RUJ5</accession>
<sequence length="275" mass="31709">MSYLEIADTQFGFFDVMEMKEKGADLHDKYVSAEPFPHIAIDDFCSPEILDACLDAFPQTPDPDSRTFDRDQERYKTSFNPDFLAPQLRSFFYSLNSRPFIEFLENMTGITGLIPDPYFTGGGFHQTKQGGHLDVHADFNFHRKLGLERRLNLLIYLNKNWEEGFGGELELWDRDMKNRLHNIVPAFNRCVVFSTSGNSYHGHPAPVAHPRGDARRSIALYYYTATWDEAAHAKTTQFKPRPDSGDKIDWGVKRREIINDLLPPIVMRGLRKLSR</sequence>
<dbReference type="Gene3D" id="2.60.120.620">
    <property type="entry name" value="q2cbj1_9rhob like domain"/>
    <property type="match status" value="1"/>
</dbReference>
<name>A0A3B0RUJ5_9ZZZZ</name>
<dbReference type="AlphaFoldDB" id="A0A3B0RUJ5"/>
<dbReference type="EMBL" id="UOEH01000171">
    <property type="protein sequence ID" value="VAV95649.1"/>
    <property type="molecule type" value="Genomic_DNA"/>
</dbReference>
<proteinExistence type="predicted"/>